<dbReference type="InterPro" id="IPR007048">
    <property type="entry name" value="IraD/Gp25-like"/>
</dbReference>
<evidence type="ECO:0000313" key="2">
    <source>
        <dbReference type="EMBL" id="MCW3162373.1"/>
    </source>
</evidence>
<dbReference type="SUPFAM" id="SSF160719">
    <property type="entry name" value="gpW/gp25-like"/>
    <property type="match status" value="1"/>
</dbReference>
<evidence type="ECO:0000259" key="1">
    <source>
        <dbReference type="Pfam" id="PF04965"/>
    </source>
</evidence>
<dbReference type="EMBL" id="JAPDHV010000007">
    <property type="protein sequence ID" value="MCW3162373.1"/>
    <property type="molecule type" value="Genomic_DNA"/>
</dbReference>
<dbReference type="Pfam" id="PF04965">
    <property type="entry name" value="GPW_gp25"/>
    <property type="match status" value="1"/>
</dbReference>
<keyword evidence="3" id="KW-1185">Reference proteome</keyword>
<reference evidence="2" key="1">
    <citation type="submission" date="2022-10" db="EMBL/GenBank/DDBJ databases">
        <title>Chryseobacterium babae sp. nov. isolated from the gut of the beetle Oryctes rhinoceros, and Chryseobacterium kimseyorum sp. nov., isolated from a stick insect rearing cage.</title>
        <authorList>
            <person name="Shelomi M."/>
            <person name="Han C.-J."/>
            <person name="Chen W.-M."/>
            <person name="Chen H.-K."/>
            <person name="Liaw S.-J."/>
            <person name="Muhle E."/>
            <person name="Clermont D."/>
        </authorList>
    </citation>
    <scope>NUCLEOTIDE SEQUENCE</scope>
    <source>
        <strain evidence="2">WLa1L2M3</strain>
    </source>
</reference>
<gene>
    <name evidence="2" type="ORF">OH806_13960</name>
</gene>
<feature type="domain" description="IraD/Gp25-like" evidence="1">
    <location>
        <begin position="27"/>
        <end position="126"/>
    </location>
</feature>
<protein>
    <submittedName>
        <fullName evidence="2">GPW/gp25 family protein</fullName>
    </submittedName>
</protein>
<sequence>MKGIYYKIPMDFEGLLNKKDAEKISIDSSIGQQIFLIATTALGECKFDETFGTEIWELDFDLLKSDNQLKEYIVNAMKKAITMHEKRLLLEDVEVSVNDFNLGSIGKRRMKKRVVISVKGQVMETNRPFLFQNSFFVGPLSY</sequence>
<evidence type="ECO:0000313" key="3">
    <source>
        <dbReference type="Proteomes" id="UP001163719"/>
    </source>
</evidence>
<dbReference type="Gene3D" id="3.10.450.40">
    <property type="match status" value="1"/>
</dbReference>
<dbReference type="RefSeq" id="WP_264744291.1">
    <property type="nucleotide sequence ID" value="NZ_JAPDHV010000007.1"/>
</dbReference>
<organism evidence="2 3">
    <name type="scientific">Chryseobacterium oryctis</name>
    <dbReference type="NCBI Taxonomy" id="2952618"/>
    <lineage>
        <taxon>Bacteria</taxon>
        <taxon>Pseudomonadati</taxon>
        <taxon>Bacteroidota</taxon>
        <taxon>Flavobacteriia</taxon>
        <taxon>Flavobacteriales</taxon>
        <taxon>Weeksellaceae</taxon>
        <taxon>Chryseobacterium group</taxon>
        <taxon>Chryseobacterium</taxon>
    </lineage>
</organism>
<proteinExistence type="predicted"/>
<name>A0ABT3HRX7_9FLAO</name>
<accession>A0ABT3HRX7</accession>
<dbReference type="Proteomes" id="UP001163719">
    <property type="component" value="Unassembled WGS sequence"/>
</dbReference>
<comment type="caution">
    <text evidence="2">The sequence shown here is derived from an EMBL/GenBank/DDBJ whole genome shotgun (WGS) entry which is preliminary data.</text>
</comment>